<keyword evidence="1" id="KW-0472">Membrane</keyword>
<dbReference type="WBParaSite" id="SBAD_0001010201-mRNA-1">
    <property type="protein sequence ID" value="SBAD_0001010201-mRNA-1"/>
    <property type="gene ID" value="SBAD_0001010201"/>
</dbReference>
<dbReference type="Proteomes" id="UP000270296">
    <property type="component" value="Unassembled WGS sequence"/>
</dbReference>
<sequence>MSADLLSTSSSAILPVVISVAFVIVLAPALFLCGKLGKFAKRQGLSESGGQLSKKEKSSSFNEVASFQLGGPIRFYKKPIRVNPTDVNVVIESVKKKAMSS</sequence>
<reference evidence="2 3" key="2">
    <citation type="submission" date="2018-11" db="EMBL/GenBank/DDBJ databases">
        <authorList>
            <consortium name="Pathogen Informatics"/>
        </authorList>
    </citation>
    <scope>NUCLEOTIDE SEQUENCE [LARGE SCALE GENOMIC DNA]</scope>
</reference>
<organism evidence="4">
    <name type="scientific">Soboliphyme baturini</name>
    <dbReference type="NCBI Taxonomy" id="241478"/>
    <lineage>
        <taxon>Eukaryota</taxon>
        <taxon>Metazoa</taxon>
        <taxon>Ecdysozoa</taxon>
        <taxon>Nematoda</taxon>
        <taxon>Enoplea</taxon>
        <taxon>Dorylaimia</taxon>
        <taxon>Dioctophymatida</taxon>
        <taxon>Dioctophymatoidea</taxon>
        <taxon>Soboliphymatidae</taxon>
        <taxon>Soboliphyme</taxon>
    </lineage>
</organism>
<reference evidence="4" key="1">
    <citation type="submission" date="2016-06" db="UniProtKB">
        <authorList>
            <consortium name="WormBaseParasite"/>
        </authorList>
    </citation>
    <scope>IDENTIFICATION</scope>
</reference>
<dbReference type="EMBL" id="UZAM01013118">
    <property type="protein sequence ID" value="VDP25607.1"/>
    <property type="molecule type" value="Genomic_DNA"/>
</dbReference>
<keyword evidence="1" id="KW-1133">Transmembrane helix</keyword>
<accession>A0A183J1K4</accession>
<evidence type="ECO:0000313" key="4">
    <source>
        <dbReference type="WBParaSite" id="SBAD_0001010201-mRNA-1"/>
    </source>
</evidence>
<protein>
    <submittedName>
        <fullName evidence="4">Transmembrane protein</fullName>
    </submittedName>
</protein>
<evidence type="ECO:0000256" key="1">
    <source>
        <dbReference type="SAM" id="Phobius"/>
    </source>
</evidence>
<evidence type="ECO:0000313" key="2">
    <source>
        <dbReference type="EMBL" id="VDP25607.1"/>
    </source>
</evidence>
<feature type="transmembrane region" description="Helical" evidence="1">
    <location>
        <begin position="12"/>
        <end position="33"/>
    </location>
</feature>
<keyword evidence="3" id="KW-1185">Reference proteome</keyword>
<dbReference type="AlphaFoldDB" id="A0A183J1K4"/>
<name>A0A183J1K4_9BILA</name>
<proteinExistence type="predicted"/>
<keyword evidence="1" id="KW-0812">Transmembrane</keyword>
<gene>
    <name evidence="2" type="ORF">SBAD_LOCUS9752</name>
</gene>
<evidence type="ECO:0000313" key="3">
    <source>
        <dbReference type="Proteomes" id="UP000270296"/>
    </source>
</evidence>